<evidence type="ECO:0000313" key="2">
    <source>
        <dbReference type="EMBL" id="TFC94295.1"/>
    </source>
</evidence>
<organism evidence="2 3">
    <name type="scientific">Cryobacterium sinapicolor</name>
    <dbReference type="NCBI Taxonomy" id="1259236"/>
    <lineage>
        <taxon>Bacteria</taxon>
        <taxon>Bacillati</taxon>
        <taxon>Actinomycetota</taxon>
        <taxon>Actinomycetes</taxon>
        <taxon>Micrococcales</taxon>
        <taxon>Microbacteriaceae</taxon>
        <taxon>Cryobacterium</taxon>
    </lineage>
</organism>
<dbReference type="Gene3D" id="2.60.120.10">
    <property type="entry name" value="Jelly Rolls"/>
    <property type="match status" value="1"/>
</dbReference>
<dbReference type="SUPFAM" id="SSF51182">
    <property type="entry name" value="RmlC-like cupins"/>
    <property type="match status" value="1"/>
</dbReference>
<accession>A0ABY2ITB1</accession>
<comment type="caution">
    <text evidence="2">The sequence shown here is derived from an EMBL/GenBank/DDBJ whole genome shotgun (WGS) entry which is preliminary data.</text>
</comment>
<dbReference type="RefSeq" id="WP_134432903.1">
    <property type="nucleotide sequence ID" value="NZ_SOGQ01000086.1"/>
</dbReference>
<dbReference type="InterPro" id="IPR011051">
    <property type="entry name" value="RmlC_Cupin_sf"/>
</dbReference>
<dbReference type="EMBL" id="SOGQ01000086">
    <property type="protein sequence ID" value="TFC94295.1"/>
    <property type="molecule type" value="Genomic_DNA"/>
</dbReference>
<feature type="compositionally biased region" description="Basic and acidic residues" evidence="1">
    <location>
        <begin position="1"/>
        <end position="21"/>
    </location>
</feature>
<protein>
    <submittedName>
        <fullName evidence="2">Cupin domain-containing protein</fullName>
    </submittedName>
</protein>
<dbReference type="InterPro" id="IPR014710">
    <property type="entry name" value="RmlC-like_jellyroll"/>
</dbReference>
<feature type="region of interest" description="Disordered" evidence="1">
    <location>
        <begin position="1"/>
        <end position="24"/>
    </location>
</feature>
<evidence type="ECO:0000313" key="3">
    <source>
        <dbReference type="Proteomes" id="UP000297853"/>
    </source>
</evidence>
<dbReference type="CDD" id="cd06990">
    <property type="entry name" value="cupin_DUF861"/>
    <property type="match status" value="1"/>
</dbReference>
<sequence length="127" mass="13783">MSATEHELRVKSLDSPDERRTPQKTNLDLNRLGQYTIGRLTMQPGWTWADCIRPIVQTDSCQLLHVGFCVSGTLETVLDDGTAATISAGDSYTIPPGHNARVVGDEPFVGIEFASAEAFAVPITYSS</sequence>
<keyword evidence="3" id="KW-1185">Reference proteome</keyword>
<evidence type="ECO:0000256" key="1">
    <source>
        <dbReference type="SAM" id="MobiDB-lite"/>
    </source>
</evidence>
<name>A0ABY2ITB1_9MICO</name>
<dbReference type="Proteomes" id="UP000297853">
    <property type="component" value="Unassembled WGS sequence"/>
</dbReference>
<proteinExistence type="predicted"/>
<gene>
    <name evidence="2" type="ORF">E3T28_15290</name>
</gene>
<reference evidence="2 3" key="1">
    <citation type="submission" date="2019-03" db="EMBL/GenBank/DDBJ databases">
        <title>Genomics of glacier-inhabiting Cryobacterium strains.</title>
        <authorList>
            <person name="Liu Q."/>
            <person name="Xin Y.-H."/>
        </authorList>
    </citation>
    <scope>NUCLEOTIDE SEQUENCE [LARGE SCALE GENOMIC DNA]</scope>
    <source>
        <strain evidence="2 3">TMT1-23-1</strain>
    </source>
</reference>